<dbReference type="GO" id="GO:0003723">
    <property type="term" value="F:RNA binding"/>
    <property type="evidence" value="ECO:0007669"/>
    <property type="project" value="UniProtKB-KW"/>
</dbReference>
<accession>A0A2J6T399</accession>
<dbReference type="Pfam" id="PF26252">
    <property type="entry name" value="RdRP_helical"/>
    <property type="match status" value="1"/>
</dbReference>
<feature type="domain" description="RDRP helical" evidence="4">
    <location>
        <begin position="393"/>
        <end position="459"/>
    </location>
</feature>
<comment type="similarity">
    <text evidence="1">Belongs to the RdRP family.</text>
</comment>
<dbReference type="Proteomes" id="UP000235371">
    <property type="component" value="Unassembled WGS sequence"/>
</dbReference>
<dbReference type="InterPro" id="IPR058751">
    <property type="entry name" value="RDRP_helical"/>
</dbReference>
<reference evidence="5 6" key="1">
    <citation type="submission" date="2016-04" db="EMBL/GenBank/DDBJ databases">
        <title>A degradative enzymes factory behind the ericoid mycorrhizal symbiosis.</title>
        <authorList>
            <consortium name="DOE Joint Genome Institute"/>
            <person name="Martino E."/>
            <person name="Morin E."/>
            <person name="Grelet G."/>
            <person name="Kuo A."/>
            <person name="Kohler A."/>
            <person name="Daghino S."/>
            <person name="Barry K."/>
            <person name="Choi C."/>
            <person name="Cichocki N."/>
            <person name="Clum A."/>
            <person name="Copeland A."/>
            <person name="Hainaut M."/>
            <person name="Haridas S."/>
            <person name="Labutti K."/>
            <person name="Lindquist E."/>
            <person name="Lipzen A."/>
            <person name="Khouja H.-R."/>
            <person name="Murat C."/>
            <person name="Ohm R."/>
            <person name="Olson A."/>
            <person name="Spatafora J."/>
            <person name="Veneault-Fourrey C."/>
            <person name="Henrissat B."/>
            <person name="Grigoriev I."/>
            <person name="Martin F."/>
            <person name="Perotto S."/>
        </authorList>
    </citation>
    <scope>NUCLEOTIDE SEQUENCE [LARGE SCALE GENOMIC DNA]</scope>
    <source>
        <strain evidence="5 6">E</strain>
    </source>
</reference>
<dbReference type="InParanoid" id="A0A2J6T399"/>
<proteinExistence type="inferred from homology"/>
<dbReference type="RefSeq" id="XP_024734391.1">
    <property type="nucleotide sequence ID" value="XM_024871597.1"/>
</dbReference>
<feature type="region of interest" description="Disordered" evidence="2">
    <location>
        <begin position="1350"/>
        <end position="1420"/>
    </location>
</feature>
<keyword evidence="1" id="KW-0696">RNA-directed RNA polymerase</keyword>
<evidence type="ECO:0000256" key="1">
    <source>
        <dbReference type="RuleBase" id="RU363098"/>
    </source>
</evidence>
<dbReference type="GeneID" id="36579679"/>
<keyword evidence="1" id="KW-0694">RNA-binding</keyword>
<feature type="compositionally biased region" description="Polar residues" evidence="2">
    <location>
        <begin position="1375"/>
        <end position="1404"/>
    </location>
</feature>
<keyword evidence="1" id="KW-0808">Transferase</keyword>
<evidence type="ECO:0000313" key="6">
    <source>
        <dbReference type="Proteomes" id="UP000235371"/>
    </source>
</evidence>
<dbReference type="Pfam" id="PF05183">
    <property type="entry name" value="RdRP"/>
    <property type="match status" value="1"/>
</dbReference>
<dbReference type="OrthoDB" id="6513042at2759"/>
<evidence type="ECO:0000256" key="2">
    <source>
        <dbReference type="SAM" id="MobiDB-lite"/>
    </source>
</evidence>
<evidence type="ECO:0000313" key="5">
    <source>
        <dbReference type="EMBL" id="PMD57487.1"/>
    </source>
</evidence>
<dbReference type="InterPro" id="IPR057596">
    <property type="entry name" value="RDRP_core"/>
</dbReference>
<dbReference type="GO" id="GO:0030422">
    <property type="term" value="P:siRNA processing"/>
    <property type="evidence" value="ECO:0007669"/>
    <property type="project" value="TreeGrafter"/>
</dbReference>
<dbReference type="GO" id="GO:0003968">
    <property type="term" value="F:RNA-directed RNA polymerase activity"/>
    <property type="evidence" value="ECO:0007669"/>
    <property type="project" value="UniProtKB-KW"/>
</dbReference>
<dbReference type="EC" id="2.7.7.48" evidence="1"/>
<evidence type="ECO:0000259" key="3">
    <source>
        <dbReference type="Pfam" id="PF05183"/>
    </source>
</evidence>
<comment type="catalytic activity">
    <reaction evidence="1">
        <text>RNA(n) + a ribonucleoside 5'-triphosphate = RNA(n+1) + diphosphate</text>
        <dbReference type="Rhea" id="RHEA:21248"/>
        <dbReference type="Rhea" id="RHEA-COMP:14527"/>
        <dbReference type="Rhea" id="RHEA-COMP:17342"/>
        <dbReference type="ChEBI" id="CHEBI:33019"/>
        <dbReference type="ChEBI" id="CHEBI:61557"/>
        <dbReference type="ChEBI" id="CHEBI:140395"/>
        <dbReference type="EC" id="2.7.7.48"/>
    </reaction>
</comment>
<dbReference type="InterPro" id="IPR007855">
    <property type="entry name" value="RDRP"/>
</dbReference>
<dbReference type="GO" id="GO:0031380">
    <property type="term" value="C:nuclear RNA-directed RNA polymerase complex"/>
    <property type="evidence" value="ECO:0007669"/>
    <property type="project" value="TreeGrafter"/>
</dbReference>
<protein>
    <recommendedName>
        <fullName evidence="1">RNA-dependent RNA polymerase</fullName>
        <ecNumber evidence="1">2.7.7.48</ecNumber>
    </recommendedName>
</protein>
<keyword evidence="1" id="KW-0548">Nucleotidyltransferase</keyword>
<evidence type="ECO:0000259" key="4">
    <source>
        <dbReference type="Pfam" id="PF26252"/>
    </source>
</evidence>
<dbReference type="PANTHER" id="PTHR23079">
    <property type="entry name" value="RNA-DEPENDENT RNA POLYMERASE"/>
    <property type="match status" value="1"/>
</dbReference>
<organism evidence="5 6">
    <name type="scientific">Hyaloscypha bicolor E</name>
    <dbReference type="NCBI Taxonomy" id="1095630"/>
    <lineage>
        <taxon>Eukaryota</taxon>
        <taxon>Fungi</taxon>
        <taxon>Dikarya</taxon>
        <taxon>Ascomycota</taxon>
        <taxon>Pezizomycotina</taxon>
        <taxon>Leotiomycetes</taxon>
        <taxon>Helotiales</taxon>
        <taxon>Hyaloscyphaceae</taxon>
        <taxon>Hyaloscypha</taxon>
        <taxon>Hyaloscypha bicolor</taxon>
    </lineage>
</organism>
<name>A0A2J6T399_9HELO</name>
<keyword evidence="6" id="KW-1185">Reference proteome</keyword>
<sequence>MTKHQASTSRYYGPGMDHSIIRNHRSAPRTTIQTPIILKPSFEWQKWDELVIRVRGLVDTETTYSVWKNFRSQGNITFIELFETRSGPREIQAKVKFSPPPKDPFWLMSKPNPGKYTMRDANYWYVVNVSMNDDRRQGLQIQSPIRRHIFYDPKMKMSATALHFGLMINPQSIMPMHSVTPIQEDLTFVVDLLRNRIVASFNVHFQDPRTNGATDYLSNSKVAEYNRVNRYMFQVPFGQVEKIQRMDLNPQVFALVITLDSPPQFYRKREDEKAGHADGSLIWSDFDTWYRQTDIVYDPYRLQTAKVTLHKERPVIDIGRWTTYLFEFPRYRNSDGLFDTMKQALQDFNIEILTVPTLTKVPPQAAALWSLIDPAVSTSGSGNLLHLEGNDPAMSLPFEVRYQLEVCISREIINEHNITKPFVKKLAEIAAKDSTKARDILEYVAGQEKRVFDPMSIFKDVEALGFSSKAEIPHYCAYSRKATITPSTIYFSTPTVETTNRVLRHYARENQDCRFLRVQFTDELFEGRINACAEKQRNDELFTRVYRTLFNGIQIGDRHYEFLAFGNSQFRENGAYFFCPTDHLSCDDIRYWMGNFSDIKVVAKYAARLGQCFSTTRAINGLSKPDIVKIPDVFLGQNKEYCSTDGVGKISPFLAQMIAAELGIRSNTAPSAFQFRLGGCKGILVVWPEAKDKEVHIRKSQQKFTATYNGLEIIRCSHLSCATLNRQTITILSSLGVEDDVFLKMLTEQLENYQSAMSNDDLAVSLLLRYIDDNQMTINIATMIRNGFMAERDPFVMSLLHLWRAWSIKLLKEKAKIIVENGAFVLGCVDETGTLRGYAKPTVAPGEQLTKDELPQIFLQIPDKTDPNRYNVIQGICLVGRNPSLHPGDLRVVEAVDVEALHHLRDVVVFPLKGERDVPSMCSGGDLDGDDFFVIWDKDLRPPEWNCEPMNYSAPPPKEHNRPVEVTDLMKFFVRFMKNDSLPTIAHAHLAQSDFLEGSVKDPKCLELAALHSKAVDYVKTGEPAQMPKRLRPGKWPHFMEKRHKPKDAQYHSNRILGQLYDKVETVNFKPQYEEPFDKRILRAYSLDDDILKTARQLKGKYDREMRQILAHHEVKTEFEIWSTFVLSKPRVGSDYKLQEEIGRISDGLKDKYRTECIKHAGSKDFAVLGPFVAAMYKVTKEEMDIMLAECRSMKIVGGREVPRRKMEPKSMPLMSFPWLFEKELGRIATGIDVSDDLEDLGLAPLTLGEAGHTRKRQGGGLVDVDDYIQQEDGIIVHRGEELDLFRHDGDSDDLSDDGNLDIRDSHDFTMGGSGELVLATEFHIDSPILEHLRSGTGVEDVVPRTILDGFDDPREVQSYDSTGSRPSYFKSWRRSSSPNTNNAEGSSPATSDHASVATPTSSPVVDIAANTADPEPPEEVEEEIVELKIKESPLEKLSKFVGGLASEATRSEEDGVVEEEVMPVEIKGSVLDKLARMMDS</sequence>
<dbReference type="PANTHER" id="PTHR23079:SF55">
    <property type="entry name" value="RNA-DIRECTED RNA POLYMERASE"/>
    <property type="match status" value="1"/>
</dbReference>
<dbReference type="EMBL" id="KZ613846">
    <property type="protein sequence ID" value="PMD57487.1"/>
    <property type="molecule type" value="Genomic_DNA"/>
</dbReference>
<feature type="domain" description="RDRP core" evidence="3">
    <location>
        <begin position="484"/>
        <end position="1064"/>
    </location>
</feature>
<dbReference type="STRING" id="1095630.A0A2J6T399"/>
<gene>
    <name evidence="5" type="ORF">K444DRAFT_28422</name>
</gene>